<keyword evidence="7" id="KW-0067">ATP-binding</keyword>
<name>A0A6F8XTU9_9ACTN</name>
<evidence type="ECO:0000256" key="6">
    <source>
        <dbReference type="ARBA" id="ARBA00022777"/>
    </source>
</evidence>
<evidence type="ECO:0000259" key="10">
    <source>
        <dbReference type="Pfam" id="PF07730"/>
    </source>
</evidence>
<organism evidence="11 12">
    <name type="scientific">Phytohabitans flavus</name>
    <dbReference type="NCBI Taxonomy" id="1076124"/>
    <lineage>
        <taxon>Bacteria</taxon>
        <taxon>Bacillati</taxon>
        <taxon>Actinomycetota</taxon>
        <taxon>Actinomycetes</taxon>
        <taxon>Micromonosporales</taxon>
        <taxon>Micromonosporaceae</taxon>
    </lineage>
</organism>
<dbReference type="EC" id="2.7.13.3" evidence="2"/>
<dbReference type="PANTHER" id="PTHR24421:SF10">
    <property type="entry name" value="NITRATE_NITRITE SENSOR PROTEIN NARQ"/>
    <property type="match status" value="1"/>
</dbReference>
<feature type="transmembrane region" description="Helical" evidence="9">
    <location>
        <begin position="165"/>
        <end position="184"/>
    </location>
</feature>
<dbReference type="Proteomes" id="UP000502508">
    <property type="component" value="Chromosome"/>
</dbReference>
<feature type="transmembrane region" description="Helical" evidence="9">
    <location>
        <begin position="46"/>
        <end position="68"/>
    </location>
</feature>
<proteinExistence type="predicted"/>
<keyword evidence="9" id="KW-0472">Membrane</keyword>
<dbReference type="GO" id="GO:0005524">
    <property type="term" value="F:ATP binding"/>
    <property type="evidence" value="ECO:0007669"/>
    <property type="project" value="UniProtKB-KW"/>
</dbReference>
<dbReference type="EMBL" id="AP022870">
    <property type="protein sequence ID" value="BCB77253.1"/>
    <property type="molecule type" value="Genomic_DNA"/>
</dbReference>
<evidence type="ECO:0000256" key="5">
    <source>
        <dbReference type="ARBA" id="ARBA00022741"/>
    </source>
</evidence>
<dbReference type="GO" id="GO:0046983">
    <property type="term" value="F:protein dimerization activity"/>
    <property type="evidence" value="ECO:0007669"/>
    <property type="project" value="InterPro"/>
</dbReference>
<dbReference type="PANTHER" id="PTHR24421">
    <property type="entry name" value="NITRATE/NITRITE SENSOR PROTEIN NARX-RELATED"/>
    <property type="match status" value="1"/>
</dbReference>
<gene>
    <name evidence="11" type="ORF">Pflav_036630</name>
</gene>
<dbReference type="SUPFAM" id="SSF55874">
    <property type="entry name" value="ATPase domain of HSP90 chaperone/DNA topoisomerase II/histidine kinase"/>
    <property type="match status" value="1"/>
</dbReference>
<evidence type="ECO:0000256" key="7">
    <source>
        <dbReference type="ARBA" id="ARBA00022840"/>
    </source>
</evidence>
<evidence type="ECO:0000256" key="9">
    <source>
        <dbReference type="SAM" id="Phobius"/>
    </source>
</evidence>
<evidence type="ECO:0000313" key="12">
    <source>
        <dbReference type="Proteomes" id="UP000502508"/>
    </source>
</evidence>
<reference evidence="11 12" key="1">
    <citation type="submission" date="2020-03" db="EMBL/GenBank/DDBJ databases">
        <title>Whole genome shotgun sequence of Phytohabitans flavus NBRC 107702.</title>
        <authorList>
            <person name="Komaki H."/>
            <person name="Tamura T."/>
        </authorList>
    </citation>
    <scope>NUCLEOTIDE SEQUENCE [LARGE SCALE GENOMIC DNA]</scope>
    <source>
        <strain evidence="11 12">NBRC 107702</strain>
    </source>
</reference>
<dbReference type="Gene3D" id="3.30.565.10">
    <property type="entry name" value="Histidine kinase-like ATPase, C-terminal domain"/>
    <property type="match status" value="1"/>
</dbReference>
<dbReference type="InterPro" id="IPR011712">
    <property type="entry name" value="Sig_transdc_His_kin_sub3_dim/P"/>
</dbReference>
<dbReference type="InterPro" id="IPR036890">
    <property type="entry name" value="HATPase_C_sf"/>
</dbReference>
<protein>
    <recommendedName>
        <fullName evidence="2">histidine kinase</fullName>
        <ecNumber evidence="2">2.7.13.3</ecNumber>
    </recommendedName>
</protein>
<dbReference type="KEGG" id="pfla:Pflav_036630"/>
<accession>A0A6F8XTU9</accession>
<dbReference type="GO" id="GO:0016020">
    <property type="term" value="C:membrane"/>
    <property type="evidence" value="ECO:0007669"/>
    <property type="project" value="InterPro"/>
</dbReference>
<evidence type="ECO:0000313" key="11">
    <source>
        <dbReference type="EMBL" id="BCB77253.1"/>
    </source>
</evidence>
<reference evidence="11 12" key="2">
    <citation type="submission" date="2020-03" db="EMBL/GenBank/DDBJ databases">
        <authorList>
            <person name="Ichikawa N."/>
            <person name="Kimura A."/>
            <person name="Kitahashi Y."/>
            <person name="Uohara A."/>
        </authorList>
    </citation>
    <scope>NUCLEOTIDE SEQUENCE [LARGE SCALE GENOMIC DNA]</scope>
    <source>
        <strain evidence="11 12">NBRC 107702</strain>
    </source>
</reference>
<keyword evidence="6 11" id="KW-0418">Kinase</keyword>
<keyword evidence="9" id="KW-1133">Transmembrane helix</keyword>
<dbReference type="Gene3D" id="1.20.5.1930">
    <property type="match status" value="1"/>
</dbReference>
<keyword evidence="5" id="KW-0547">Nucleotide-binding</keyword>
<keyword evidence="3" id="KW-0597">Phosphoprotein</keyword>
<evidence type="ECO:0000256" key="8">
    <source>
        <dbReference type="ARBA" id="ARBA00023012"/>
    </source>
</evidence>
<feature type="domain" description="Signal transduction histidine kinase subgroup 3 dimerisation and phosphoacceptor" evidence="10">
    <location>
        <begin position="214"/>
        <end position="280"/>
    </location>
</feature>
<dbReference type="GO" id="GO:0000155">
    <property type="term" value="F:phosphorelay sensor kinase activity"/>
    <property type="evidence" value="ECO:0007669"/>
    <property type="project" value="InterPro"/>
</dbReference>
<feature type="transmembrane region" description="Helical" evidence="9">
    <location>
        <begin position="132"/>
        <end position="153"/>
    </location>
</feature>
<sequence length="421" mass="45545">MPRARDKSYHLIMVGAATPEYRALLPSALLAESRPEGRVRRTARDWFVDVVFFLFAVGLALLITAAGLEQGVDEPRSMIDLGLGLLCCAGLWVRRRWPVTLSLVVSAIGVWSVTSVGAAVVAFFTVAVHRRVVVTLAVGAVGLAGGYLFPLLRPEWATGSYWVEQAWAAVAVALVLAWGLVVRARRQLVLSLRDRAHRAEAEQQLRVTQARQAERARIAREMHDVLAHRISLLSLHAGALEFRPDAPPAEVARAAGVIRDSAHQALQELREVIGVLRADDLTEDAPDRPQPTLADLPGLVDESRAAGMRVRLDRRVDDLAEVPVAVGRNAYRIVQEGLTNARKHAYGSTVDVIVAGAAGDGLSVEVRNPWPVGVSSEPEIPGAGTGIVGLTERATLAGGRLEHGRTASGDFRLWAWLPWPA</sequence>
<dbReference type="InterPro" id="IPR050482">
    <property type="entry name" value="Sensor_HK_TwoCompSys"/>
</dbReference>
<feature type="transmembrane region" description="Helical" evidence="9">
    <location>
        <begin position="101"/>
        <end position="125"/>
    </location>
</feature>
<comment type="catalytic activity">
    <reaction evidence="1">
        <text>ATP + protein L-histidine = ADP + protein N-phospho-L-histidine.</text>
        <dbReference type="EC" id="2.7.13.3"/>
    </reaction>
</comment>
<keyword evidence="9" id="KW-0812">Transmembrane</keyword>
<keyword evidence="4" id="KW-0808">Transferase</keyword>
<evidence type="ECO:0000256" key="2">
    <source>
        <dbReference type="ARBA" id="ARBA00012438"/>
    </source>
</evidence>
<dbReference type="Pfam" id="PF07730">
    <property type="entry name" value="HisKA_3"/>
    <property type="match status" value="1"/>
</dbReference>
<dbReference type="AlphaFoldDB" id="A0A6F8XTU9"/>
<evidence type="ECO:0000256" key="1">
    <source>
        <dbReference type="ARBA" id="ARBA00000085"/>
    </source>
</evidence>
<evidence type="ECO:0000256" key="4">
    <source>
        <dbReference type="ARBA" id="ARBA00022679"/>
    </source>
</evidence>
<evidence type="ECO:0000256" key="3">
    <source>
        <dbReference type="ARBA" id="ARBA00022553"/>
    </source>
</evidence>
<keyword evidence="12" id="KW-1185">Reference proteome</keyword>
<dbReference type="CDD" id="cd16917">
    <property type="entry name" value="HATPase_UhpB-NarQ-NarX-like"/>
    <property type="match status" value="1"/>
</dbReference>
<keyword evidence="8" id="KW-0902">Two-component regulatory system</keyword>